<dbReference type="PANTHER" id="PTHR11545:SF2">
    <property type="entry name" value="LARGE RIBOSOMAL SUBUNIT PROTEIN UL13M"/>
    <property type="match status" value="1"/>
</dbReference>
<sequence length="117" mass="12914">MKENIYTIDAEGKGLGRLASEVAVALLGKRTPDVRKNVVALVSVRVVNAGKIKITQKKLRTEKHKTYSGYPGGLKEHSIEKVLTKKGVGELITHAVLGMLPKNKLQKLRMQNLQITE</sequence>
<dbReference type="PIRSF" id="PIRSF002181">
    <property type="entry name" value="Ribosomal_L13"/>
    <property type="match status" value="1"/>
</dbReference>
<evidence type="ECO:0000313" key="5">
    <source>
        <dbReference type="EMBL" id="OGZ03808.1"/>
    </source>
</evidence>
<dbReference type="GO" id="GO:0003729">
    <property type="term" value="F:mRNA binding"/>
    <property type="evidence" value="ECO:0007669"/>
    <property type="project" value="TreeGrafter"/>
</dbReference>
<evidence type="ECO:0000256" key="3">
    <source>
        <dbReference type="ARBA" id="ARBA00023274"/>
    </source>
</evidence>
<evidence type="ECO:0000256" key="2">
    <source>
        <dbReference type="ARBA" id="ARBA00022980"/>
    </source>
</evidence>
<dbReference type="GO" id="GO:0006412">
    <property type="term" value="P:translation"/>
    <property type="evidence" value="ECO:0007669"/>
    <property type="project" value="InterPro"/>
</dbReference>
<comment type="caution">
    <text evidence="5">The sequence shown here is derived from an EMBL/GenBank/DDBJ whole genome shotgun (WGS) entry which is preliminary data.</text>
</comment>
<dbReference type="NCBIfam" id="TIGR01066">
    <property type="entry name" value="rplM_bact"/>
    <property type="match status" value="1"/>
</dbReference>
<dbReference type="STRING" id="1798657.A2648_02530"/>
<accession>A0A1G2CTN5</accession>
<comment type="similarity">
    <text evidence="1">Belongs to the universal ribosomal protein uL13 family.</text>
</comment>
<gene>
    <name evidence="5" type="ORF">A2648_02530</name>
</gene>
<dbReference type="InterPro" id="IPR005822">
    <property type="entry name" value="Ribosomal_uL13"/>
</dbReference>
<dbReference type="GO" id="GO:0017148">
    <property type="term" value="P:negative regulation of translation"/>
    <property type="evidence" value="ECO:0007669"/>
    <property type="project" value="TreeGrafter"/>
</dbReference>
<dbReference type="AlphaFoldDB" id="A0A1G2CTN5"/>
<dbReference type="GO" id="GO:0022625">
    <property type="term" value="C:cytosolic large ribosomal subunit"/>
    <property type="evidence" value="ECO:0007669"/>
    <property type="project" value="TreeGrafter"/>
</dbReference>
<dbReference type="CDD" id="cd00392">
    <property type="entry name" value="Ribosomal_L13"/>
    <property type="match status" value="1"/>
</dbReference>
<reference evidence="5 6" key="1">
    <citation type="journal article" date="2016" name="Nat. Commun.">
        <title>Thousands of microbial genomes shed light on interconnected biogeochemical processes in an aquifer system.</title>
        <authorList>
            <person name="Anantharaman K."/>
            <person name="Brown C.T."/>
            <person name="Hug L.A."/>
            <person name="Sharon I."/>
            <person name="Castelle C.J."/>
            <person name="Probst A.J."/>
            <person name="Thomas B.C."/>
            <person name="Singh A."/>
            <person name="Wilkins M.J."/>
            <person name="Karaoz U."/>
            <person name="Brodie E.L."/>
            <person name="Williams K.H."/>
            <person name="Hubbard S.S."/>
            <person name="Banfield J.F."/>
        </authorList>
    </citation>
    <scope>NUCLEOTIDE SEQUENCE [LARGE SCALE GENOMIC DNA]</scope>
</reference>
<evidence type="ECO:0000256" key="1">
    <source>
        <dbReference type="ARBA" id="ARBA00006227"/>
    </source>
</evidence>
<dbReference type="PANTHER" id="PTHR11545">
    <property type="entry name" value="RIBOSOMAL PROTEIN L13"/>
    <property type="match status" value="1"/>
</dbReference>
<evidence type="ECO:0000256" key="4">
    <source>
        <dbReference type="ARBA" id="ARBA00035499"/>
    </source>
</evidence>
<dbReference type="InterPro" id="IPR005823">
    <property type="entry name" value="Ribosomal_uL13_bac-type"/>
</dbReference>
<dbReference type="Pfam" id="PF00572">
    <property type="entry name" value="Ribosomal_L13"/>
    <property type="match status" value="1"/>
</dbReference>
<name>A0A1G2CTN5_9BACT</name>
<protein>
    <recommendedName>
        <fullName evidence="4">50S ribosomal protein L13</fullName>
    </recommendedName>
</protein>
<dbReference type="EMBL" id="MHLH01000015">
    <property type="protein sequence ID" value="OGZ03808.1"/>
    <property type="molecule type" value="Genomic_DNA"/>
</dbReference>
<keyword evidence="3" id="KW-0687">Ribonucleoprotein</keyword>
<organism evidence="5 6">
    <name type="scientific">Candidatus Lloydbacteria bacterium RIFCSPHIGHO2_01_FULL_41_20</name>
    <dbReference type="NCBI Taxonomy" id="1798657"/>
    <lineage>
        <taxon>Bacteria</taxon>
        <taxon>Candidatus Lloydiibacteriota</taxon>
    </lineage>
</organism>
<dbReference type="Gene3D" id="3.90.1180.10">
    <property type="entry name" value="Ribosomal protein L13"/>
    <property type="match status" value="1"/>
</dbReference>
<dbReference type="InterPro" id="IPR036899">
    <property type="entry name" value="Ribosomal_uL13_sf"/>
</dbReference>
<dbReference type="GO" id="GO:0003735">
    <property type="term" value="F:structural constituent of ribosome"/>
    <property type="evidence" value="ECO:0007669"/>
    <property type="project" value="InterPro"/>
</dbReference>
<proteinExistence type="inferred from homology"/>
<keyword evidence="2 5" id="KW-0689">Ribosomal protein</keyword>
<dbReference type="SUPFAM" id="SSF52161">
    <property type="entry name" value="Ribosomal protein L13"/>
    <property type="match status" value="1"/>
</dbReference>
<evidence type="ECO:0000313" key="6">
    <source>
        <dbReference type="Proteomes" id="UP000178841"/>
    </source>
</evidence>
<dbReference type="Proteomes" id="UP000178841">
    <property type="component" value="Unassembled WGS sequence"/>
</dbReference>